<protein>
    <submittedName>
        <fullName evidence="3">AAA family ATPase</fullName>
    </submittedName>
</protein>
<evidence type="ECO:0000313" key="3">
    <source>
        <dbReference type="EMBL" id="QPT09691.1"/>
    </source>
</evidence>
<dbReference type="Pfam" id="PF13401">
    <property type="entry name" value="AAA_22"/>
    <property type="match status" value="1"/>
</dbReference>
<evidence type="ECO:0000259" key="1">
    <source>
        <dbReference type="Pfam" id="PF09077"/>
    </source>
</evidence>
<dbReference type="InterPro" id="IPR036733">
    <property type="entry name" value="B_transposit_C_sf"/>
</dbReference>
<dbReference type="InterPro" id="IPR027417">
    <property type="entry name" value="P-loop_NTPase"/>
</dbReference>
<dbReference type="SUPFAM" id="SSF52540">
    <property type="entry name" value="P-loop containing nucleoside triphosphate hydrolases"/>
    <property type="match status" value="1"/>
</dbReference>
<proteinExistence type="predicted"/>
<feature type="domain" description="ORC1/DEAH AAA+ ATPase" evidence="2">
    <location>
        <begin position="103"/>
        <end position="222"/>
    </location>
</feature>
<dbReference type="Gene3D" id="3.40.50.300">
    <property type="entry name" value="P-loop containing nucleotide triphosphate hydrolases"/>
    <property type="match status" value="1"/>
</dbReference>
<dbReference type="EMBL" id="CP065713">
    <property type="protein sequence ID" value="QPT09691.1"/>
    <property type="molecule type" value="Genomic_DNA"/>
</dbReference>
<dbReference type="InterPro" id="IPR049945">
    <property type="entry name" value="AAA_22"/>
</dbReference>
<reference evidence="3 4" key="1">
    <citation type="submission" date="2020-12" db="EMBL/GenBank/DDBJ databases">
        <title>FDA dAtabase for Regulatory Grade micrObial Sequences (FDA-ARGOS): Supporting development and validation of Infectious Disease Dx tests.</title>
        <authorList>
            <person name="Sproer C."/>
            <person name="Gronow S."/>
            <person name="Severitt S."/>
            <person name="Schroder I."/>
            <person name="Tallon L."/>
            <person name="Sadzewicz L."/>
            <person name="Zhao X."/>
            <person name="Boylan J."/>
            <person name="Ott S."/>
            <person name="Bowen H."/>
            <person name="Vavikolanu K."/>
            <person name="Mehta A."/>
            <person name="Aluvathingal J."/>
            <person name="Nadendla S."/>
            <person name="Lowell S."/>
            <person name="Myers T."/>
            <person name="Yan Y."/>
            <person name="Sichtig H."/>
        </authorList>
    </citation>
    <scope>NUCLEOTIDE SEQUENCE [LARGE SCALE GENOMIC DNA]</scope>
    <source>
        <strain evidence="3 4">FDAARGOS_881</strain>
    </source>
</reference>
<dbReference type="InterPro" id="IPR009084">
    <property type="entry name" value="B_transpositn_C"/>
</dbReference>
<dbReference type="Gene3D" id="1.10.1180.10">
    <property type="entry name" value="B transposition protein, C-terminal domain"/>
    <property type="match status" value="1"/>
</dbReference>
<feature type="domain" description="B transposition protein C-terminal" evidence="1">
    <location>
        <begin position="236"/>
        <end position="314"/>
    </location>
</feature>
<dbReference type="Gene3D" id="1.10.260.40">
    <property type="entry name" value="lambda repressor-like DNA-binding domains"/>
    <property type="match status" value="1"/>
</dbReference>
<dbReference type="RefSeq" id="WP_197939190.1">
    <property type="nucleotide sequence ID" value="NZ_CP065713.1"/>
</dbReference>
<evidence type="ECO:0000313" key="4">
    <source>
        <dbReference type="Proteomes" id="UP000594836"/>
    </source>
</evidence>
<dbReference type="GO" id="GO:0006313">
    <property type="term" value="P:DNA transposition"/>
    <property type="evidence" value="ECO:0007669"/>
    <property type="project" value="InterPro"/>
</dbReference>
<dbReference type="InterPro" id="IPR010982">
    <property type="entry name" value="Lambda_DNA-bd_dom_sf"/>
</dbReference>
<dbReference type="Proteomes" id="UP000594836">
    <property type="component" value="Chromosome"/>
</dbReference>
<dbReference type="AlphaFoldDB" id="A0A7T3ABK2"/>
<organism evidence="3 4">
    <name type="scientific">Sphingomonas paucimobilis</name>
    <name type="common">Pseudomonas paucimobilis</name>
    <dbReference type="NCBI Taxonomy" id="13689"/>
    <lineage>
        <taxon>Bacteria</taxon>
        <taxon>Pseudomonadati</taxon>
        <taxon>Pseudomonadota</taxon>
        <taxon>Alphaproteobacteria</taxon>
        <taxon>Sphingomonadales</taxon>
        <taxon>Sphingomonadaceae</taxon>
        <taxon>Sphingomonas</taxon>
    </lineage>
</organism>
<dbReference type="PANTHER" id="PTHR35894:SF5">
    <property type="entry name" value="MU-LIKE PROPHAGE FLUMU DNA TRANSPOSITION PROTEIN B"/>
    <property type="match status" value="1"/>
</dbReference>
<name>A0A7T3ABK2_SPHPI</name>
<dbReference type="GO" id="GO:0016887">
    <property type="term" value="F:ATP hydrolysis activity"/>
    <property type="evidence" value="ECO:0007669"/>
    <property type="project" value="InterPro"/>
</dbReference>
<evidence type="ECO:0000259" key="2">
    <source>
        <dbReference type="Pfam" id="PF13401"/>
    </source>
</evidence>
<dbReference type="PANTHER" id="PTHR35894">
    <property type="entry name" value="GENERAL SECRETION PATHWAY PROTEIN A-RELATED"/>
    <property type="match status" value="1"/>
</dbReference>
<dbReference type="GO" id="GO:0003677">
    <property type="term" value="F:DNA binding"/>
    <property type="evidence" value="ECO:0007669"/>
    <property type="project" value="InterPro"/>
</dbReference>
<sequence length="321" mass="35157">MNDPQNLPIDIEEQQKWLIEHKTATGQSWTELAPKIGVKSGTISQFPNGGYKGDLKKIAEAVFRYRQMLTSQAAIAIEMPEPPAFFRTDTTQQIETILSIGQRGRMVVVAGGPGTSKTSTCRNYQAAVSNVWIATMKPSSGGISTMQYKVLEALGVEEEKRKGTPIALTSRIEALMANRSGLLILDEAQHLGEKALEEIRGWHDSTGSGIALVGNTDVLTRLTLGNRTHAFARLASRIAQRMIFDGPRESDALALADAWEIEDDAMRTFIAQIARQPGGLRTCTMMLETAGMLMSADRAPAIELAHMKDAWSQLSTRQLSQ</sequence>
<accession>A0A7T3ABK2</accession>
<dbReference type="InterPro" id="IPR052026">
    <property type="entry name" value="ExeA_AAA_ATPase_DNA-bind"/>
</dbReference>
<dbReference type="Pfam" id="PF09077">
    <property type="entry name" value="Phage-MuB_C"/>
    <property type="match status" value="1"/>
</dbReference>
<gene>
    <name evidence="3" type="ORF">I6G38_05395</name>
</gene>